<feature type="signal peptide" evidence="2">
    <location>
        <begin position="1"/>
        <end position="25"/>
    </location>
</feature>
<dbReference type="Gene3D" id="3.30.457.10">
    <property type="entry name" value="Copper amine oxidase-like, N-terminal domain"/>
    <property type="match status" value="1"/>
</dbReference>
<dbReference type="SUPFAM" id="SSF55383">
    <property type="entry name" value="Copper amine oxidase, domain N"/>
    <property type="match status" value="1"/>
</dbReference>
<comment type="caution">
    <text evidence="4">The sequence shown here is derived from an EMBL/GenBank/DDBJ whole genome shotgun (WGS) entry which is preliminary data.</text>
</comment>
<sequence length="430" mass="49487">MRFMRTIGCTLALVSLLAAPPVADAQSLSIVSITVNGKQVPLSDSVPYLDSESGRVMVPIRFVAEHMGAAVNWNESAQQATIVLNSRQITLTIGQKTAYVNWQPYQLETAPVLRNGRTYVPVRFVGEALGANLYWHENTKTVEIVQNNGSSTPDYSDPYTPGTPSGDQSDYGDDWDTFSHKWDEYSIQYPEDWPKPRVVPGYVKWELDDDDEDAYAYIRFSRTTPVSNPIGEDDADPIDLNDGTDAEYEKDEYSNRTVYMMRVDEGDYEATLYVSLPDDMDDDYDIKKMFRSFEVEEEDGNEDLVDYVNTKYFFSLQYPEEWDDGDNDVDTHSNGIEWDLSHADVEFYAYDEEDLDWDDLEDDYADADEEELRDGTDAYLWIDDDGSYVDYVFFFRKNDVVYKGEARVHEDYQDEYEDEILDMFKSVVAD</sequence>
<dbReference type="EMBL" id="BDUF01000121">
    <property type="protein sequence ID" value="GAX92037.1"/>
    <property type="molecule type" value="Genomic_DNA"/>
</dbReference>
<keyword evidence="2" id="KW-0732">Signal</keyword>
<evidence type="ECO:0000313" key="4">
    <source>
        <dbReference type="EMBL" id="GAX92037.1"/>
    </source>
</evidence>
<dbReference type="InterPro" id="IPR012854">
    <property type="entry name" value="Cu_amine_oxidase-like_N"/>
</dbReference>
<feature type="region of interest" description="Disordered" evidence="1">
    <location>
        <begin position="146"/>
        <end position="174"/>
    </location>
</feature>
<evidence type="ECO:0000259" key="3">
    <source>
        <dbReference type="Pfam" id="PF07833"/>
    </source>
</evidence>
<name>A0A292YLR9_9BACL</name>
<dbReference type="InterPro" id="IPR036582">
    <property type="entry name" value="Mao_N_sf"/>
</dbReference>
<evidence type="ECO:0000256" key="1">
    <source>
        <dbReference type="SAM" id="MobiDB-lite"/>
    </source>
</evidence>
<dbReference type="AlphaFoldDB" id="A0A292YLR9"/>
<proteinExistence type="predicted"/>
<organism evidence="4 5">
    <name type="scientific">Effusibacillus lacus</name>
    <dbReference type="NCBI Taxonomy" id="1348429"/>
    <lineage>
        <taxon>Bacteria</taxon>
        <taxon>Bacillati</taxon>
        <taxon>Bacillota</taxon>
        <taxon>Bacilli</taxon>
        <taxon>Bacillales</taxon>
        <taxon>Alicyclobacillaceae</taxon>
        <taxon>Effusibacillus</taxon>
    </lineage>
</organism>
<dbReference type="Proteomes" id="UP000217785">
    <property type="component" value="Unassembled WGS sequence"/>
</dbReference>
<gene>
    <name evidence="4" type="ORF">EFBL_3728</name>
</gene>
<feature type="domain" description="Copper amine oxidase-like N-terminal" evidence="3">
    <location>
        <begin position="34"/>
        <end position="144"/>
    </location>
</feature>
<keyword evidence="5" id="KW-1185">Reference proteome</keyword>
<evidence type="ECO:0000313" key="5">
    <source>
        <dbReference type="Proteomes" id="UP000217785"/>
    </source>
</evidence>
<feature type="chain" id="PRO_5012991041" evidence="2">
    <location>
        <begin position="26"/>
        <end position="430"/>
    </location>
</feature>
<reference evidence="5" key="1">
    <citation type="submission" date="2017-07" db="EMBL/GenBank/DDBJ databases">
        <title>Draft genome sequence of Effusibacillus lacus strain skLN1.</title>
        <authorList>
            <person name="Watanabe M."/>
            <person name="Kojima H."/>
            <person name="Fukui M."/>
        </authorList>
    </citation>
    <scope>NUCLEOTIDE SEQUENCE [LARGE SCALE GENOMIC DNA]</scope>
    <source>
        <strain evidence="5">skLN1</strain>
    </source>
</reference>
<accession>A0A292YLR9</accession>
<dbReference type="RefSeq" id="WP_165912605.1">
    <property type="nucleotide sequence ID" value="NZ_BDUF01000121.1"/>
</dbReference>
<evidence type="ECO:0000256" key="2">
    <source>
        <dbReference type="SAM" id="SignalP"/>
    </source>
</evidence>
<protein>
    <submittedName>
        <fullName evidence="4">Copper amine oxidase</fullName>
    </submittedName>
</protein>
<dbReference type="Pfam" id="PF07833">
    <property type="entry name" value="Cu_amine_oxidN1"/>
    <property type="match status" value="1"/>
</dbReference>